<dbReference type="PROSITE" id="PS00211">
    <property type="entry name" value="ABC_TRANSPORTER_1"/>
    <property type="match status" value="1"/>
</dbReference>
<evidence type="ECO:0000313" key="5">
    <source>
        <dbReference type="EMBL" id="NME97458.1"/>
    </source>
</evidence>
<dbReference type="SMART" id="SM00382">
    <property type="entry name" value="AAA"/>
    <property type="match status" value="1"/>
</dbReference>
<keyword evidence="3 5" id="KW-0067">ATP-binding</keyword>
<dbReference type="RefSeq" id="WP_168974597.1">
    <property type="nucleotide sequence ID" value="NZ_CAMJCG010000029.1"/>
</dbReference>
<sequence>MIELMGISRYYRDGREKIAVLESVNLRIQQGEFVSILGPSGSGKSTLLTILGLLDKPDTGTYLLSGEDVTRYGDGKLAAIRNRYIGFVFQQFMLIPRLTVGENVALPLQYAPLSGRERRRQVDEALEQVGMLARKKELPTNLSGGQKQKVAIARAIVASPSLLLADEPTGNLDIDSKREIVSILKRLNGQGHTIVLVTHDTELAEIADRILYVRNRTLVPYGEAAVKGAGLG</sequence>
<evidence type="ECO:0000256" key="1">
    <source>
        <dbReference type="ARBA" id="ARBA00022448"/>
    </source>
</evidence>
<dbReference type="InterPro" id="IPR015854">
    <property type="entry name" value="ABC_transpr_LolD-like"/>
</dbReference>
<gene>
    <name evidence="5" type="ORF">HF838_04210</name>
</gene>
<dbReference type="InterPro" id="IPR017911">
    <property type="entry name" value="MacB-like_ATP-bd"/>
</dbReference>
<name>A0A848CQJ3_ANEAE</name>
<evidence type="ECO:0000256" key="3">
    <source>
        <dbReference type="ARBA" id="ARBA00022840"/>
    </source>
</evidence>
<proteinExistence type="predicted"/>
<dbReference type="Proteomes" id="UP000561326">
    <property type="component" value="Unassembled WGS sequence"/>
</dbReference>
<dbReference type="AlphaFoldDB" id="A0A848CQJ3"/>
<dbReference type="PANTHER" id="PTHR24220:SF86">
    <property type="entry name" value="ABC TRANSPORTER ABCH.1"/>
    <property type="match status" value="1"/>
</dbReference>
<dbReference type="GO" id="GO:0022857">
    <property type="term" value="F:transmembrane transporter activity"/>
    <property type="evidence" value="ECO:0007669"/>
    <property type="project" value="TreeGrafter"/>
</dbReference>
<feature type="domain" description="ABC transporter" evidence="4">
    <location>
        <begin position="2"/>
        <end position="232"/>
    </location>
</feature>
<dbReference type="InterPro" id="IPR003439">
    <property type="entry name" value="ABC_transporter-like_ATP-bd"/>
</dbReference>
<dbReference type="PROSITE" id="PS50893">
    <property type="entry name" value="ABC_TRANSPORTER_2"/>
    <property type="match status" value="1"/>
</dbReference>
<protein>
    <submittedName>
        <fullName evidence="5">ABC transporter ATP-binding protein</fullName>
    </submittedName>
</protein>
<dbReference type="Gene3D" id="3.40.50.300">
    <property type="entry name" value="P-loop containing nucleotide triphosphate hydrolases"/>
    <property type="match status" value="1"/>
</dbReference>
<dbReference type="InterPro" id="IPR017871">
    <property type="entry name" value="ABC_transporter-like_CS"/>
</dbReference>
<keyword evidence="1" id="KW-0813">Transport</keyword>
<dbReference type="CDD" id="cd03255">
    <property type="entry name" value="ABC_MJ0796_LolCDE_FtsE"/>
    <property type="match status" value="1"/>
</dbReference>
<dbReference type="InterPro" id="IPR027417">
    <property type="entry name" value="P-loop_NTPase"/>
</dbReference>
<dbReference type="EMBL" id="JABAGO010000004">
    <property type="protein sequence ID" value="NME97458.1"/>
    <property type="molecule type" value="Genomic_DNA"/>
</dbReference>
<evidence type="ECO:0000259" key="4">
    <source>
        <dbReference type="PROSITE" id="PS50893"/>
    </source>
</evidence>
<dbReference type="GO" id="GO:0005886">
    <property type="term" value="C:plasma membrane"/>
    <property type="evidence" value="ECO:0007669"/>
    <property type="project" value="TreeGrafter"/>
</dbReference>
<dbReference type="PANTHER" id="PTHR24220">
    <property type="entry name" value="IMPORT ATP-BINDING PROTEIN"/>
    <property type="match status" value="1"/>
</dbReference>
<organism evidence="5 6">
    <name type="scientific">Aneurinibacillus aneurinilyticus</name>
    <name type="common">Bacillus aneurinolyticus</name>
    <dbReference type="NCBI Taxonomy" id="1391"/>
    <lineage>
        <taxon>Bacteria</taxon>
        <taxon>Bacillati</taxon>
        <taxon>Bacillota</taxon>
        <taxon>Bacilli</taxon>
        <taxon>Bacillales</taxon>
        <taxon>Paenibacillaceae</taxon>
        <taxon>Aneurinibacillus group</taxon>
        <taxon>Aneurinibacillus</taxon>
    </lineage>
</organism>
<dbReference type="Pfam" id="PF00005">
    <property type="entry name" value="ABC_tran"/>
    <property type="match status" value="1"/>
</dbReference>
<dbReference type="GO" id="GO:0098796">
    <property type="term" value="C:membrane protein complex"/>
    <property type="evidence" value="ECO:0007669"/>
    <property type="project" value="UniProtKB-ARBA"/>
</dbReference>
<dbReference type="InterPro" id="IPR003593">
    <property type="entry name" value="AAA+_ATPase"/>
</dbReference>
<comment type="caution">
    <text evidence="5">The sequence shown here is derived from an EMBL/GenBank/DDBJ whole genome shotgun (WGS) entry which is preliminary data.</text>
</comment>
<dbReference type="GO" id="GO:0005524">
    <property type="term" value="F:ATP binding"/>
    <property type="evidence" value="ECO:0007669"/>
    <property type="project" value="UniProtKB-KW"/>
</dbReference>
<dbReference type="GO" id="GO:0016887">
    <property type="term" value="F:ATP hydrolysis activity"/>
    <property type="evidence" value="ECO:0007669"/>
    <property type="project" value="InterPro"/>
</dbReference>
<keyword evidence="2" id="KW-0547">Nucleotide-binding</keyword>
<evidence type="ECO:0000256" key="2">
    <source>
        <dbReference type="ARBA" id="ARBA00022741"/>
    </source>
</evidence>
<dbReference type="SUPFAM" id="SSF52540">
    <property type="entry name" value="P-loop containing nucleoside triphosphate hydrolases"/>
    <property type="match status" value="1"/>
</dbReference>
<evidence type="ECO:0000313" key="6">
    <source>
        <dbReference type="Proteomes" id="UP000561326"/>
    </source>
</evidence>
<dbReference type="FunFam" id="3.40.50.300:FF:000032">
    <property type="entry name" value="Export ABC transporter ATP-binding protein"/>
    <property type="match status" value="1"/>
</dbReference>
<reference evidence="5 6" key="1">
    <citation type="submission" date="2020-04" db="EMBL/GenBank/DDBJ databases">
        <authorList>
            <person name="Hitch T.C.A."/>
            <person name="Wylensek D."/>
            <person name="Clavel T."/>
        </authorList>
    </citation>
    <scope>NUCLEOTIDE SEQUENCE [LARGE SCALE GENOMIC DNA]</scope>
    <source>
        <strain evidence="5 6">WB01_D5_05</strain>
    </source>
</reference>
<accession>A0A848CQJ3</accession>